<sequence length="308" mass="32726">MVEEAIRNGTYVPPVHGPWVMDGRRGGAGQVDLGKKPVMWEAWLGGGYVGAREKERDLGVRGPLGADEEKVAIANPEWQGLMPMSLQLLKEPVYVDLNNPNNSSASLNNGNSTANHSSTSLPNANDTSTPTGVLSRIRSTFGWRSSSRSTPPSPSISGTSPSDSPNPPPSTPPGIGGLGTGGVGIVPPWARLSEPVFRYSYPQPAPQEELPPQMLPSPPADSSGKMESPAKVRVSVMIAMPSRHPVISSGKEVRETQQAVVEEELPHLEVGSVEVDVDEAEASQEEKEIESTVDVKGKRTTSGVEVEV</sequence>
<comment type="caution">
    <text evidence="2">The sequence shown here is derived from an EMBL/GenBank/DDBJ whole genome shotgun (WGS) entry which is preliminary data.</text>
</comment>
<organism evidence="2 3">
    <name type="scientific">Marasmius tenuissimus</name>
    <dbReference type="NCBI Taxonomy" id="585030"/>
    <lineage>
        <taxon>Eukaryota</taxon>
        <taxon>Fungi</taxon>
        <taxon>Dikarya</taxon>
        <taxon>Basidiomycota</taxon>
        <taxon>Agaricomycotina</taxon>
        <taxon>Agaricomycetes</taxon>
        <taxon>Agaricomycetidae</taxon>
        <taxon>Agaricales</taxon>
        <taxon>Marasmiineae</taxon>
        <taxon>Marasmiaceae</taxon>
        <taxon>Marasmius</taxon>
    </lineage>
</organism>
<evidence type="ECO:0000256" key="1">
    <source>
        <dbReference type="SAM" id="MobiDB-lite"/>
    </source>
</evidence>
<proteinExistence type="predicted"/>
<gene>
    <name evidence="2" type="ORF">AAF712_005674</name>
</gene>
<feature type="compositionally biased region" description="Low complexity" evidence="1">
    <location>
        <begin position="100"/>
        <end position="115"/>
    </location>
</feature>
<feature type="compositionally biased region" description="Polar residues" evidence="1">
    <location>
        <begin position="116"/>
        <end position="132"/>
    </location>
</feature>
<protein>
    <submittedName>
        <fullName evidence="2">Uncharacterized protein</fullName>
    </submittedName>
</protein>
<accession>A0ABR3A1Q0</accession>
<keyword evidence="3" id="KW-1185">Reference proteome</keyword>
<feature type="region of interest" description="Disordered" evidence="1">
    <location>
        <begin position="281"/>
        <end position="308"/>
    </location>
</feature>
<feature type="region of interest" description="Disordered" evidence="1">
    <location>
        <begin position="100"/>
        <end position="182"/>
    </location>
</feature>
<dbReference type="Proteomes" id="UP001437256">
    <property type="component" value="Unassembled WGS sequence"/>
</dbReference>
<reference evidence="2 3" key="1">
    <citation type="submission" date="2024-05" db="EMBL/GenBank/DDBJ databases">
        <title>A draft genome resource for the thread blight pathogen Marasmius tenuissimus strain MS-2.</title>
        <authorList>
            <person name="Yulfo-Soto G.E."/>
            <person name="Baruah I.K."/>
            <person name="Amoako-Attah I."/>
            <person name="Bukari Y."/>
            <person name="Meinhardt L.W."/>
            <person name="Bailey B.A."/>
            <person name="Cohen S.P."/>
        </authorList>
    </citation>
    <scope>NUCLEOTIDE SEQUENCE [LARGE SCALE GENOMIC DNA]</scope>
    <source>
        <strain evidence="2 3">MS-2</strain>
    </source>
</reference>
<feature type="region of interest" description="Disordered" evidence="1">
    <location>
        <begin position="202"/>
        <end position="229"/>
    </location>
</feature>
<evidence type="ECO:0000313" key="3">
    <source>
        <dbReference type="Proteomes" id="UP001437256"/>
    </source>
</evidence>
<feature type="compositionally biased region" description="Basic and acidic residues" evidence="1">
    <location>
        <begin position="284"/>
        <end position="297"/>
    </location>
</feature>
<name>A0ABR3A1Q0_9AGAR</name>
<evidence type="ECO:0000313" key="2">
    <source>
        <dbReference type="EMBL" id="KAL0067276.1"/>
    </source>
</evidence>
<dbReference type="EMBL" id="JBBXMP010000027">
    <property type="protein sequence ID" value="KAL0067276.1"/>
    <property type="molecule type" value="Genomic_DNA"/>
</dbReference>
<feature type="compositionally biased region" description="Low complexity" evidence="1">
    <location>
        <begin position="145"/>
        <end position="163"/>
    </location>
</feature>